<comment type="subcellular location">
    <subcellularLocation>
        <location evidence="1">Cell membrane</location>
        <topology evidence="1">Multi-pass membrane protein</topology>
    </subcellularLocation>
</comment>
<evidence type="ECO:0000256" key="8">
    <source>
        <dbReference type="SAM" id="Phobius"/>
    </source>
</evidence>
<comment type="caution">
    <text evidence="9">The sequence shown here is derived from an EMBL/GenBank/DDBJ whole genome shotgun (WGS) entry which is preliminary data.</text>
</comment>
<evidence type="ECO:0000256" key="2">
    <source>
        <dbReference type="ARBA" id="ARBA00010735"/>
    </source>
</evidence>
<evidence type="ECO:0000256" key="6">
    <source>
        <dbReference type="ARBA" id="ARBA00022989"/>
    </source>
</evidence>
<dbReference type="InterPro" id="IPR011606">
    <property type="entry name" value="Brnchd-chn_aa_trnsp_permease"/>
</dbReference>
<dbReference type="RefSeq" id="WP_108222392.1">
    <property type="nucleotide sequence ID" value="NZ_CP183927.1"/>
</dbReference>
<keyword evidence="4" id="KW-1003">Cell membrane</keyword>
<evidence type="ECO:0000256" key="4">
    <source>
        <dbReference type="ARBA" id="ARBA00022475"/>
    </source>
</evidence>
<reference evidence="9 10" key="1">
    <citation type="submission" date="2018-04" db="EMBL/GenBank/DDBJ databases">
        <title>Genomic Encyclopedia of Type Strains, Phase III (KMG-III): the genomes of soil and plant-associated and newly described type strains.</title>
        <authorList>
            <person name="Whitman W."/>
        </authorList>
    </citation>
    <scope>NUCLEOTIDE SEQUENCE [LARGE SCALE GENOMIC DNA]</scope>
    <source>
        <strain evidence="9 10">KA25</strain>
    </source>
</reference>
<dbReference type="AlphaFoldDB" id="A0A2T5JSY9"/>
<comment type="similarity">
    <text evidence="2">Belongs to the AzlC family.</text>
</comment>
<keyword evidence="3" id="KW-0813">Transport</keyword>
<evidence type="ECO:0000256" key="7">
    <source>
        <dbReference type="ARBA" id="ARBA00023136"/>
    </source>
</evidence>
<keyword evidence="10" id="KW-1185">Reference proteome</keyword>
<evidence type="ECO:0000313" key="10">
    <source>
        <dbReference type="Proteomes" id="UP000244060"/>
    </source>
</evidence>
<accession>A0A2T5JSY9</accession>
<proteinExistence type="inferred from homology"/>
<dbReference type="PANTHER" id="PTHR34979:SF1">
    <property type="entry name" value="INNER MEMBRANE PROTEIN YGAZ"/>
    <property type="match status" value="1"/>
</dbReference>
<dbReference type="EMBL" id="QAOT01000024">
    <property type="protein sequence ID" value="PTR12518.1"/>
    <property type="molecule type" value="Genomic_DNA"/>
</dbReference>
<gene>
    <name evidence="9" type="ORF">C8J28_12418</name>
</gene>
<dbReference type="PANTHER" id="PTHR34979">
    <property type="entry name" value="INNER MEMBRANE PROTEIN YGAZ"/>
    <property type="match status" value="1"/>
</dbReference>
<name>A0A2T5JSY9_9RHOB</name>
<dbReference type="GO" id="GO:0005886">
    <property type="term" value="C:plasma membrane"/>
    <property type="evidence" value="ECO:0007669"/>
    <property type="project" value="UniProtKB-SubCell"/>
</dbReference>
<keyword evidence="7 8" id="KW-0472">Membrane</keyword>
<dbReference type="Pfam" id="PF03591">
    <property type="entry name" value="AzlC"/>
    <property type="match status" value="1"/>
</dbReference>
<sequence>MTVLRDLRAGARAALPIALAYLPVAFALGAASSRLGFSAAESALWSFTMFSGANQALMLSSLSSGVPLLVIAALCIAASLRHLLYGLALAPRISASPIQRSVFGYGLTDEVFATALTAGEGQGGPLRGPWLIALGLTVLLVWVAGTGMGNAAGDALQAVSPHLASTLDFALPALFLSLVLAMARRSLHLPMLLAAAIAALLLGLGRPELAVPLAALAALLPRRGTA</sequence>
<evidence type="ECO:0000256" key="5">
    <source>
        <dbReference type="ARBA" id="ARBA00022692"/>
    </source>
</evidence>
<dbReference type="Proteomes" id="UP000244060">
    <property type="component" value="Unassembled WGS sequence"/>
</dbReference>
<keyword evidence="5 8" id="KW-0812">Transmembrane</keyword>
<evidence type="ECO:0000256" key="3">
    <source>
        <dbReference type="ARBA" id="ARBA00022448"/>
    </source>
</evidence>
<keyword evidence="6 8" id="KW-1133">Transmembrane helix</keyword>
<feature type="transmembrane region" description="Helical" evidence="8">
    <location>
        <begin position="163"/>
        <end position="180"/>
    </location>
</feature>
<feature type="transmembrane region" description="Helical" evidence="8">
    <location>
        <begin position="130"/>
        <end position="151"/>
    </location>
</feature>
<dbReference type="OrthoDB" id="9803444at2"/>
<protein>
    <submittedName>
        <fullName evidence="9">4-azaleucine resistance transporter AzlC</fullName>
    </submittedName>
</protein>
<evidence type="ECO:0000256" key="1">
    <source>
        <dbReference type="ARBA" id="ARBA00004651"/>
    </source>
</evidence>
<evidence type="ECO:0000313" key="9">
    <source>
        <dbReference type="EMBL" id="PTR12518.1"/>
    </source>
</evidence>
<dbReference type="GO" id="GO:1903785">
    <property type="term" value="P:L-valine transmembrane transport"/>
    <property type="evidence" value="ECO:0007669"/>
    <property type="project" value="TreeGrafter"/>
</dbReference>
<feature type="transmembrane region" description="Helical" evidence="8">
    <location>
        <begin position="187"/>
        <end position="205"/>
    </location>
</feature>
<organism evidence="9 10">
    <name type="scientific">Cereibacter azotoformans</name>
    <dbReference type="NCBI Taxonomy" id="43057"/>
    <lineage>
        <taxon>Bacteria</taxon>
        <taxon>Pseudomonadati</taxon>
        <taxon>Pseudomonadota</taxon>
        <taxon>Alphaproteobacteria</taxon>
        <taxon>Rhodobacterales</taxon>
        <taxon>Paracoccaceae</taxon>
        <taxon>Cereibacter</taxon>
    </lineage>
</organism>
<feature type="transmembrane region" description="Helical" evidence="8">
    <location>
        <begin position="13"/>
        <end position="31"/>
    </location>
</feature>